<reference evidence="1 2" key="1">
    <citation type="journal article" date="2019" name="Sci. Rep.">
        <title>Orb-weaving spider Araneus ventricosus genome elucidates the spidroin gene catalogue.</title>
        <authorList>
            <person name="Kono N."/>
            <person name="Nakamura H."/>
            <person name="Ohtoshi R."/>
            <person name="Moran D.A.P."/>
            <person name="Shinohara A."/>
            <person name="Yoshida Y."/>
            <person name="Fujiwara M."/>
            <person name="Mori M."/>
            <person name="Tomita M."/>
            <person name="Arakawa K."/>
        </authorList>
    </citation>
    <scope>NUCLEOTIDE SEQUENCE [LARGE SCALE GENOMIC DNA]</scope>
</reference>
<organism evidence="1 2">
    <name type="scientific">Araneus ventricosus</name>
    <name type="common">Orbweaver spider</name>
    <name type="synonym">Epeira ventricosa</name>
    <dbReference type="NCBI Taxonomy" id="182803"/>
    <lineage>
        <taxon>Eukaryota</taxon>
        <taxon>Metazoa</taxon>
        <taxon>Ecdysozoa</taxon>
        <taxon>Arthropoda</taxon>
        <taxon>Chelicerata</taxon>
        <taxon>Arachnida</taxon>
        <taxon>Araneae</taxon>
        <taxon>Araneomorphae</taxon>
        <taxon>Entelegynae</taxon>
        <taxon>Araneoidea</taxon>
        <taxon>Araneidae</taxon>
        <taxon>Araneus</taxon>
    </lineage>
</organism>
<evidence type="ECO:0000313" key="2">
    <source>
        <dbReference type="Proteomes" id="UP000499080"/>
    </source>
</evidence>
<keyword evidence="2" id="KW-1185">Reference proteome</keyword>
<evidence type="ECO:0000313" key="1">
    <source>
        <dbReference type="EMBL" id="GBO29118.1"/>
    </source>
</evidence>
<dbReference type="EMBL" id="BGPR01052251">
    <property type="protein sequence ID" value="GBO29118.1"/>
    <property type="molecule type" value="Genomic_DNA"/>
</dbReference>
<protein>
    <submittedName>
        <fullName evidence="1">Uncharacterized protein</fullName>
    </submittedName>
</protein>
<accession>A0A4Y2VXN2</accession>
<proteinExistence type="predicted"/>
<dbReference type="Proteomes" id="UP000499080">
    <property type="component" value="Unassembled WGS sequence"/>
</dbReference>
<feature type="non-terminal residue" evidence="1">
    <location>
        <position position="45"/>
    </location>
</feature>
<dbReference type="AlphaFoldDB" id="A0A4Y2VXN2"/>
<gene>
    <name evidence="1" type="ORF">AVEN_208012_1</name>
</gene>
<name>A0A4Y2VXN2_ARAVE</name>
<comment type="caution">
    <text evidence="1">The sequence shown here is derived from an EMBL/GenBank/DDBJ whole genome shotgun (WGS) entry which is preliminary data.</text>
</comment>
<sequence length="45" mass="4821">MAITVHGSAPPEGGTHYHWQKGTPVIILPTSRSENPLTSLAAYHP</sequence>